<protein>
    <recommendedName>
        <fullName evidence="4">PepSY domain-containing protein</fullName>
    </recommendedName>
</protein>
<reference evidence="2 3" key="1">
    <citation type="submission" date="2012-09" db="EMBL/GenBank/DDBJ databases">
        <title>Draft Genome Sequences of 6 Strains from Genus Thauera.</title>
        <authorList>
            <person name="Liu B."/>
            <person name="Shapleigh J.P."/>
            <person name="Frostegard A.H."/>
        </authorList>
    </citation>
    <scope>NUCLEOTIDE SEQUENCE [LARGE SCALE GENOMIC DNA]</scope>
    <source>
        <strain evidence="2 3">B4P</strain>
    </source>
</reference>
<evidence type="ECO:0000256" key="1">
    <source>
        <dbReference type="SAM" id="SignalP"/>
    </source>
</evidence>
<name>N6ZND8_9RHOO</name>
<dbReference type="AlphaFoldDB" id="N6ZND8"/>
<sequence>MKILDTRKLALAALVGSLSLAPAAFAADSAAEVQKKRLTAAEKAELKKRWQMTSDELEKSLGVGHDKAYYRKALEKLGYAITAKNYDEPDYLEYEIVKGDESYEVQVDLENGKSDKVDVTVNMWRADTTVAALRDKNYKYAYPATLSAAAEKYSDRARAKLWSGEKDQLENALGTGHERGYYRPALEKLGYQVTAVNDNDAKHLEYEIVKGDRSYEVMIDFDADTKKATEVDVETNIWEAERTEKAKGDE</sequence>
<gene>
    <name evidence="2" type="ORF">C667_16009</name>
</gene>
<keyword evidence="3" id="KW-1185">Reference proteome</keyword>
<accession>N6ZND8</accession>
<feature type="chain" id="PRO_5004129549" description="PepSY domain-containing protein" evidence="1">
    <location>
        <begin position="27"/>
        <end position="250"/>
    </location>
</feature>
<keyword evidence="1" id="KW-0732">Signal</keyword>
<organism evidence="2 3">
    <name type="scientific">Thauera phenylacetica B4P</name>
    <dbReference type="NCBI Taxonomy" id="1234382"/>
    <lineage>
        <taxon>Bacteria</taxon>
        <taxon>Pseudomonadati</taxon>
        <taxon>Pseudomonadota</taxon>
        <taxon>Betaproteobacteria</taxon>
        <taxon>Rhodocyclales</taxon>
        <taxon>Zoogloeaceae</taxon>
        <taxon>Thauera</taxon>
    </lineage>
</organism>
<evidence type="ECO:0000313" key="3">
    <source>
        <dbReference type="Proteomes" id="UP000013047"/>
    </source>
</evidence>
<feature type="signal peptide" evidence="1">
    <location>
        <begin position="1"/>
        <end position="26"/>
    </location>
</feature>
<comment type="caution">
    <text evidence="2">The sequence shown here is derived from an EMBL/GenBank/DDBJ whole genome shotgun (WGS) entry which is preliminary data.</text>
</comment>
<dbReference type="EMBL" id="AMXF01000143">
    <property type="protein sequence ID" value="ENO96042.1"/>
    <property type="molecule type" value="Genomic_DNA"/>
</dbReference>
<evidence type="ECO:0000313" key="2">
    <source>
        <dbReference type="EMBL" id="ENO96042.1"/>
    </source>
</evidence>
<dbReference type="Proteomes" id="UP000013047">
    <property type="component" value="Unassembled WGS sequence"/>
</dbReference>
<proteinExistence type="predicted"/>
<evidence type="ECO:0008006" key="4">
    <source>
        <dbReference type="Google" id="ProtNLM"/>
    </source>
</evidence>